<organism evidence="2 3">
    <name type="scientific">Pisolithus microcarpus 441</name>
    <dbReference type="NCBI Taxonomy" id="765257"/>
    <lineage>
        <taxon>Eukaryota</taxon>
        <taxon>Fungi</taxon>
        <taxon>Dikarya</taxon>
        <taxon>Basidiomycota</taxon>
        <taxon>Agaricomycotina</taxon>
        <taxon>Agaricomycetes</taxon>
        <taxon>Agaricomycetidae</taxon>
        <taxon>Boletales</taxon>
        <taxon>Sclerodermatineae</taxon>
        <taxon>Pisolithaceae</taxon>
        <taxon>Pisolithus</taxon>
    </lineage>
</organism>
<gene>
    <name evidence="2" type="ORF">PISMIDRAFT_11134</name>
</gene>
<evidence type="ECO:0000313" key="3">
    <source>
        <dbReference type="Proteomes" id="UP000054018"/>
    </source>
</evidence>
<feature type="region of interest" description="Disordered" evidence="1">
    <location>
        <begin position="70"/>
        <end position="107"/>
    </location>
</feature>
<dbReference type="Proteomes" id="UP000054018">
    <property type="component" value="Unassembled WGS sequence"/>
</dbReference>
<evidence type="ECO:0000313" key="2">
    <source>
        <dbReference type="EMBL" id="KIK23144.1"/>
    </source>
</evidence>
<protein>
    <submittedName>
        <fullName evidence="2">Uncharacterized protein</fullName>
    </submittedName>
</protein>
<feature type="compositionally biased region" description="Polar residues" evidence="1">
    <location>
        <begin position="1"/>
        <end position="14"/>
    </location>
</feature>
<dbReference type="HOGENOM" id="CLU_152087_0_0_1"/>
<feature type="compositionally biased region" description="Basic and acidic residues" evidence="1">
    <location>
        <begin position="70"/>
        <end position="81"/>
    </location>
</feature>
<reference evidence="3" key="2">
    <citation type="submission" date="2015-01" db="EMBL/GenBank/DDBJ databases">
        <title>Evolutionary Origins and Diversification of the Mycorrhizal Mutualists.</title>
        <authorList>
            <consortium name="DOE Joint Genome Institute"/>
            <consortium name="Mycorrhizal Genomics Consortium"/>
            <person name="Kohler A."/>
            <person name="Kuo A."/>
            <person name="Nagy L.G."/>
            <person name="Floudas D."/>
            <person name="Copeland A."/>
            <person name="Barry K.W."/>
            <person name="Cichocki N."/>
            <person name="Veneault-Fourrey C."/>
            <person name="LaButti K."/>
            <person name="Lindquist E.A."/>
            <person name="Lipzen A."/>
            <person name="Lundell T."/>
            <person name="Morin E."/>
            <person name="Murat C."/>
            <person name="Riley R."/>
            <person name="Ohm R."/>
            <person name="Sun H."/>
            <person name="Tunlid A."/>
            <person name="Henrissat B."/>
            <person name="Grigoriev I.V."/>
            <person name="Hibbett D.S."/>
            <person name="Martin F."/>
        </authorList>
    </citation>
    <scope>NUCLEOTIDE SEQUENCE [LARGE SCALE GENOMIC DNA]</scope>
    <source>
        <strain evidence="3">441</strain>
    </source>
</reference>
<keyword evidence="3" id="KW-1185">Reference proteome</keyword>
<proteinExistence type="predicted"/>
<feature type="compositionally biased region" description="Basic and acidic residues" evidence="1">
    <location>
        <begin position="88"/>
        <end position="106"/>
    </location>
</feature>
<dbReference type="EMBL" id="KN833730">
    <property type="protein sequence ID" value="KIK23144.1"/>
    <property type="molecule type" value="Genomic_DNA"/>
</dbReference>
<accession>A0A0C9ZB19</accession>
<dbReference type="AlphaFoldDB" id="A0A0C9ZB19"/>
<feature type="compositionally biased region" description="Basic and acidic residues" evidence="1">
    <location>
        <begin position="34"/>
        <end position="52"/>
    </location>
</feature>
<sequence length="141" mass="16535">MSSHPLNMSQQGTAANPWDLSQVPDEDLEVQTDNSKETEHAKETKRGWHEAMKKERRVEIRWQRVVEAQRCEEEEHQKAEEEQLAQEQVEREQQVQEECERQRAEEAAQQAVNIKGKGHVEELQRESQNGQHAHLLPHDWG</sequence>
<reference evidence="2 3" key="1">
    <citation type="submission" date="2014-04" db="EMBL/GenBank/DDBJ databases">
        <authorList>
            <consortium name="DOE Joint Genome Institute"/>
            <person name="Kuo A."/>
            <person name="Kohler A."/>
            <person name="Costa M.D."/>
            <person name="Nagy L.G."/>
            <person name="Floudas D."/>
            <person name="Copeland A."/>
            <person name="Barry K.W."/>
            <person name="Cichocki N."/>
            <person name="Veneault-Fourrey C."/>
            <person name="LaButti K."/>
            <person name="Lindquist E.A."/>
            <person name="Lipzen A."/>
            <person name="Lundell T."/>
            <person name="Morin E."/>
            <person name="Murat C."/>
            <person name="Sun H."/>
            <person name="Tunlid A."/>
            <person name="Henrissat B."/>
            <person name="Grigoriev I.V."/>
            <person name="Hibbett D.S."/>
            <person name="Martin F."/>
            <person name="Nordberg H.P."/>
            <person name="Cantor M.N."/>
            <person name="Hua S.X."/>
        </authorList>
    </citation>
    <scope>NUCLEOTIDE SEQUENCE [LARGE SCALE GENOMIC DNA]</scope>
    <source>
        <strain evidence="2 3">441</strain>
    </source>
</reference>
<feature type="region of interest" description="Disordered" evidence="1">
    <location>
        <begin position="1"/>
        <end position="52"/>
    </location>
</feature>
<name>A0A0C9ZB19_9AGAM</name>
<evidence type="ECO:0000256" key="1">
    <source>
        <dbReference type="SAM" id="MobiDB-lite"/>
    </source>
</evidence>
<dbReference type="OrthoDB" id="10612193at2759"/>